<dbReference type="InterPro" id="IPR005312">
    <property type="entry name" value="DUF1759"/>
</dbReference>
<dbReference type="AlphaFoldDB" id="A0A0L7LRU6"/>
<reference evidence="2 3" key="1">
    <citation type="journal article" date="2015" name="Genome Biol. Evol.">
        <title>The genome of winter moth (Operophtera brumata) provides a genomic perspective on sexual dimorphism and phenology.</title>
        <authorList>
            <person name="Derks M.F."/>
            <person name="Smit S."/>
            <person name="Salis L."/>
            <person name="Schijlen E."/>
            <person name="Bossers A."/>
            <person name="Mateman C."/>
            <person name="Pijl A.S."/>
            <person name="de Ridder D."/>
            <person name="Groenen M.A."/>
            <person name="Visser M.E."/>
            <person name="Megens H.J."/>
        </authorList>
    </citation>
    <scope>NUCLEOTIDE SEQUENCE [LARGE SCALE GENOMIC DNA]</scope>
    <source>
        <strain evidence="2">WM2013NL</strain>
        <tissue evidence="2">Head and thorax</tissue>
    </source>
</reference>
<dbReference type="PANTHER" id="PTHR22954">
    <property type="entry name" value="RETROVIRAL PROTEASE-RELATED"/>
    <property type="match status" value="1"/>
</dbReference>
<accession>A0A0L7LRU6</accession>
<name>A0A0L7LRU6_OPEBR</name>
<comment type="caution">
    <text evidence="2">The sequence shown here is derived from an EMBL/GenBank/DDBJ whole genome shotgun (WGS) entry which is preliminary data.</text>
</comment>
<proteinExistence type="predicted"/>
<feature type="region of interest" description="Disordered" evidence="1">
    <location>
        <begin position="239"/>
        <end position="262"/>
    </location>
</feature>
<keyword evidence="3" id="KW-1185">Reference proteome</keyword>
<evidence type="ECO:0000313" key="3">
    <source>
        <dbReference type="Proteomes" id="UP000037510"/>
    </source>
</evidence>
<sequence>MEKIEKQTIIFKALMRTVSKINVDQFESKWQFENALKSLDSRWSTIDTLHWEIEGVLGGGDSRYQAEFTKHEKLHDELTNTINTKMWSVSHREKYTPKMEIPACVLNYNQWTSFKDLFNEVIHKSSSVSNAQKMQFLKGKVTGEAERLIHHLQISSDNYEVCWEILKHRYDNQKRIFTSHINILLGLPSMQQKSLCMISFVNESFEDYMKSIRKPRELPILQEFLDSLERKFTALEASQRKPELANQRMSTTTQPQPINQNQRSFIQPSNHHAEEENSNIYKSLHVSRHFNCAMCNAEHELWRCPRFRHMKAEQKLKNINQLNYCKNCLIKHENKECFSTKRCGKCLSRHNTLFHEAFMKQSPKLNTKPFYYCNIALHNPSNGPHNLSEKENKLPAPVQRGRLRRMSEKRIGVNQKPRYHQPKTNTNIQEKNINRHNQNHELWWRGLLSRPTSFENQQKPNQDRSNKI</sequence>
<organism evidence="2 3">
    <name type="scientific">Operophtera brumata</name>
    <name type="common">Winter moth</name>
    <name type="synonym">Phalaena brumata</name>
    <dbReference type="NCBI Taxonomy" id="104452"/>
    <lineage>
        <taxon>Eukaryota</taxon>
        <taxon>Metazoa</taxon>
        <taxon>Ecdysozoa</taxon>
        <taxon>Arthropoda</taxon>
        <taxon>Hexapoda</taxon>
        <taxon>Insecta</taxon>
        <taxon>Pterygota</taxon>
        <taxon>Neoptera</taxon>
        <taxon>Endopterygota</taxon>
        <taxon>Lepidoptera</taxon>
        <taxon>Glossata</taxon>
        <taxon>Ditrysia</taxon>
        <taxon>Geometroidea</taxon>
        <taxon>Geometridae</taxon>
        <taxon>Larentiinae</taxon>
        <taxon>Operophtera</taxon>
    </lineage>
</organism>
<dbReference type="Pfam" id="PF03564">
    <property type="entry name" value="DUF1759"/>
    <property type="match status" value="1"/>
</dbReference>
<dbReference type="Proteomes" id="UP000037510">
    <property type="component" value="Unassembled WGS sequence"/>
</dbReference>
<dbReference type="STRING" id="104452.A0A0L7LRU6"/>
<evidence type="ECO:0000256" key="1">
    <source>
        <dbReference type="SAM" id="MobiDB-lite"/>
    </source>
</evidence>
<feature type="compositionally biased region" description="Low complexity" evidence="1">
    <location>
        <begin position="251"/>
        <end position="262"/>
    </location>
</feature>
<evidence type="ECO:0000313" key="2">
    <source>
        <dbReference type="EMBL" id="KOB78129.1"/>
    </source>
</evidence>
<dbReference type="PANTHER" id="PTHR22954:SF3">
    <property type="entry name" value="PROTEIN CBG08539"/>
    <property type="match status" value="1"/>
</dbReference>
<gene>
    <name evidence="2" type="ORF">OBRU01_03008</name>
</gene>
<dbReference type="EMBL" id="JTDY01000235">
    <property type="protein sequence ID" value="KOB78129.1"/>
    <property type="molecule type" value="Genomic_DNA"/>
</dbReference>
<protein>
    <submittedName>
        <fullName evidence="2">Retrovirus-related Pol polyprotein from transposon 17.6</fullName>
    </submittedName>
</protein>